<dbReference type="GO" id="GO:0000160">
    <property type="term" value="P:phosphorelay signal transduction system"/>
    <property type="evidence" value="ECO:0007669"/>
    <property type="project" value="InterPro"/>
</dbReference>
<dbReference type="EMBL" id="QMIF01000267">
    <property type="protein sequence ID" value="TVM25611.1"/>
    <property type="molecule type" value="Genomic_DNA"/>
</dbReference>
<name>A0A6P1ZAA7_9BACT</name>
<dbReference type="InterPro" id="IPR036641">
    <property type="entry name" value="HPT_dom_sf"/>
</dbReference>
<accession>A0A6P1ZAA7</accession>
<dbReference type="Gene3D" id="1.20.120.160">
    <property type="entry name" value="HPT domain"/>
    <property type="match status" value="1"/>
</dbReference>
<reference evidence="1 2" key="1">
    <citation type="submission" date="2018-06" db="EMBL/GenBank/DDBJ databases">
        <title>Complete genome of Desulfovibrio marinus P48SEP.</title>
        <authorList>
            <person name="Crispim J.S."/>
            <person name="Vidigal P.M.P."/>
            <person name="Silva L.C.F."/>
            <person name="Araujo L.C."/>
            <person name="Laguardia C.N."/>
            <person name="Dias R.S."/>
            <person name="Sousa M.P."/>
            <person name="Paula S.O."/>
            <person name="Silva C."/>
        </authorList>
    </citation>
    <scope>NUCLEOTIDE SEQUENCE [LARGE SCALE GENOMIC DNA]</scope>
    <source>
        <strain evidence="1 2">P48SEP</strain>
    </source>
</reference>
<dbReference type="Proteomes" id="UP000434052">
    <property type="component" value="Unassembled WGS sequence"/>
</dbReference>
<dbReference type="SUPFAM" id="SSF47226">
    <property type="entry name" value="Histidine-containing phosphotransfer domain, HPT domain"/>
    <property type="match status" value="1"/>
</dbReference>
<organism evidence="1 2">
    <name type="scientific">Oceanidesulfovibrio marinus</name>
    <dbReference type="NCBI Taxonomy" id="370038"/>
    <lineage>
        <taxon>Bacteria</taxon>
        <taxon>Pseudomonadati</taxon>
        <taxon>Thermodesulfobacteriota</taxon>
        <taxon>Desulfovibrionia</taxon>
        <taxon>Desulfovibrionales</taxon>
        <taxon>Desulfovibrionaceae</taxon>
        <taxon>Oceanidesulfovibrio</taxon>
    </lineage>
</organism>
<comment type="caution">
    <text evidence="1">The sequence shown here is derived from an EMBL/GenBank/DDBJ whole genome shotgun (WGS) entry which is preliminary data.</text>
</comment>
<dbReference type="RefSeq" id="WP_208738356.1">
    <property type="nucleotide sequence ID" value="NZ_QMIF01000267.1"/>
</dbReference>
<dbReference type="AlphaFoldDB" id="A0A6P1ZAA7"/>
<proteinExistence type="predicted"/>
<sequence length="94" mass="10346">LKGVAGNIGALRLFNTARELESCIKTGLKPCTTLPGQLESDMAATMQAVQEYLDNHHTKNTAQNAGHMLEKQERITARAKLARLREENATRALD</sequence>
<evidence type="ECO:0000313" key="1">
    <source>
        <dbReference type="EMBL" id="TVM25611.1"/>
    </source>
</evidence>
<feature type="non-terminal residue" evidence="1">
    <location>
        <position position="1"/>
    </location>
</feature>
<evidence type="ECO:0000313" key="2">
    <source>
        <dbReference type="Proteomes" id="UP000434052"/>
    </source>
</evidence>
<gene>
    <name evidence="1" type="ORF">DQK91_23075</name>
</gene>
<protein>
    <submittedName>
        <fullName evidence="1">Uncharacterized protein</fullName>
    </submittedName>
</protein>